<name>K0E0Z6_9BURK</name>
<keyword evidence="2" id="KW-0472">Membrane</keyword>
<dbReference type="GO" id="GO:0016020">
    <property type="term" value="C:membrane"/>
    <property type="evidence" value="ECO:0007669"/>
    <property type="project" value="TreeGrafter"/>
</dbReference>
<evidence type="ECO:0000313" key="4">
    <source>
        <dbReference type="EMBL" id="AFT90128.1"/>
    </source>
</evidence>
<dbReference type="GO" id="GO:0000271">
    <property type="term" value="P:polysaccharide biosynthetic process"/>
    <property type="evidence" value="ECO:0007669"/>
    <property type="project" value="TreeGrafter"/>
</dbReference>
<dbReference type="InterPro" id="IPR050879">
    <property type="entry name" value="Acyltransferase_3"/>
</dbReference>
<sequence length="378" mass="41390">MTRECYMGKNLPIQYLRAFAALLVVAFHAPATIAAFGNSLPLLRAGAYGVDIFFVISGFIMGATGASGGSSRADFILKRLVRIVPLYWITTLCTVALAVLAPGLMRSTVIDISSVGKSLFFIPHFSHAHPGNVWPIVVPGWTLNFEMFFYALVAVVIPFATRARAVAISVIFLMFIAAGFAFHSTNAIFLTYTNTLLFEFILGMWIAIFHHRGRLPNRWLALPIFLFGCVLLFAADATSRGFTKGIPAAMIVLGALVILRDFKSQILEYIGDASYAIYLVQFFSFGIVRALWTLAGVRGTTPVHAMLYVALSVIGCVISGLAVYALVERPMTRYLKQLIQRLARTGRVRVTDRLSPIVGESSRPTMNSQVHLGADGQP</sequence>
<feature type="transmembrane region" description="Helical" evidence="2">
    <location>
        <begin position="220"/>
        <end position="239"/>
    </location>
</feature>
<dbReference type="EMBL" id="CP003865">
    <property type="protein sequence ID" value="AFT90128.1"/>
    <property type="molecule type" value="Genomic_DNA"/>
</dbReference>
<dbReference type="Proteomes" id="UP000010105">
    <property type="component" value="Plasmid pSYMBR3459"/>
</dbReference>
<dbReference type="PANTHER" id="PTHR23028:SF131">
    <property type="entry name" value="BLR2367 PROTEIN"/>
    <property type="match status" value="1"/>
</dbReference>
<reference evidence="4 5" key="1">
    <citation type="journal article" date="2012" name="J. Bacteriol.">
        <title>Complete Genome Sequence of Burkholderia phenoliruptrix BR3459a (CLA1), a Heat-Tolerant, Nitrogen-Fixing Symbiont of Mimosa flocculosa.</title>
        <authorList>
            <person name="de Oliveira Cunha C."/>
            <person name="Goda Zuleta L.F."/>
            <person name="Paula de Almeida L.G."/>
            <person name="Prioli Ciapina L."/>
            <person name="Lustrino Borges W."/>
            <person name="Pitard R.M."/>
            <person name="Baldani J.I."/>
            <person name="Straliotto R."/>
            <person name="de Faria S.M."/>
            <person name="Hungria M."/>
            <person name="Sousa Cavada B."/>
            <person name="Mercante F.M."/>
            <person name="Ribeiro de Vasconcelos A.T."/>
        </authorList>
    </citation>
    <scope>NUCLEOTIDE SEQUENCE [LARGE SCALE GENOMIC DNA]</scope>
    <source>
        <strain evidence="4 5">BR3459a</strain>
        <plasmid evidence="4 5">pSYMBR3459</plasmid>
    </source>
</reference>
<keyword evidence="4" id="KW-0808">Transferase</keyword>
<dbReference type="PANTHER" id="PTHR23028">
    <property type="entry name" value="ACETYLTRANSFERASE"/>
    <property type="match status" value="1"/>
</dbReference>
<feature type="transmembrane region" description="Helical" evidence="2">
    <location>
        <begin position="307"/>
        <end position="327"/>
    </location>
</feature>
<gene>
    <name evidence="4" type="ORF">BUPH_08468</name>
</gene>
<evidence type="ECO:0000313" key="5">
    <source>
        <dbReference type="Proteomes" id="UP000010105"/>
    </source>
</evidence>
<evidence type="ECO:0000256" key="1">
    <source>
        <dbReference type="SAM" id="MobiDB-lite"/>
    </source>
</evidence>
<dbReference type="InterPro" id="IPR002656">
    <property type="entry name" value="Acyl_transf_3_dom"/>
</dbReference>
<feature type="transmembrane region" description="Helical" evidence="2">
    <location>
        <begin position="275"/>
        <end position="295"/>
    </location>
</feature>
<accession>K0E0Z6</accession>
<proteinExistence type="predicted"/>
<keyword evidence="4" id="KW-0614">Plasmid</keyword>
<dbReference type="AlphaFoldDB" id="K0E0Z6"/>
<organism evidence="4 5">
    <name type="scientific">Paraburkholderia phenoliruptrix BR3459a</name>
    <dbReference type="NCBI Taxonomy" id="1229205"/>
    <lineage>
        <taxon>Bacteria</taxon>
        <taxon>Pseudomonadati</taxon>
        <taxon>Pseudomonadota</taxon>
        <taxon>Betaproteobacteria</taxon>
        <taxon>Burkholderiales</taxon>
        <taxon>Burkholderiaceae</taxon>
        <taxon>Paraburkholderia</taxon>
    </lineage>
</organism>
<geneLocation type="plasmid" evidence="4 5">
    <name>pSYMBR3459</name>
</geneLocation>
<feature type="domain" description="Acyltransferase 3" evidence="3">
    <location>
        <begin position="13"/>
        <end position="318"/>
    </location>
</feature>
<dbReference type="Pfam" id="PF01757">
    <property type="entry name" value="Acyl_transf_3"/>
    <property type="match status" value="1"/>
</dbReference>
<dbReference type="GO" id="GO:0016747">
    <property type="term" value="F:acyltransferase activity, transferring groups other than amino-acyl groups"/>
    <property type="evidence" value="ECO:0007669"/>
    <property type="project" value="InterPro"/>
</dbReference>
<evidence type="ECO:0000259" key="3">
    <source>
        <dbReference type="Pfam" id="PF01757"/>
    </source>
</evidence>
<feature type="transmembrane region" description="Helical" evidence="2">
    <location>
        <begin position="133"/>
        <end position="153"/>
    </location>
</feature>
<keyword evidence="2" id="KW-0812">Transmembrane</keyword>
<feature type="transmembrane region" description="Helical" evidence="2">
    <location>
        <begin position="45"/>
        <end position="66"/>
    </location>
</feature>
<dbReference type="eggNOG" id="COG1835">
    <property type="taxonomic scope" value="Bacteria"/>
</dbReference>
<dbReference type="KEGG" id="bpx:BUPH_08468"/>
<dbReference type="HOGENOM" id="CLU_005679_2_0_4"/>
<protein>
    <submittedName>
        <fullName evidence="4">Acyltransferase 3 family protein</fullName>
    </submittedName>
</protein>
<feature type="transmembrane region" description="Helical" evidence="2">
    <location>
        <begin position="86"/>
        <end position="105"/>
    </location>
</feature>
<keyword evidence="4" id="KW-0012">Acyltransferase</keyword>
<evidence type="ECO:0000256" key="2">
    <source>
        <dbReference type="SAM" id="Phobius"/>
    </source>
</evidence>
<feature type="region of interest" description="Disordered" evidence="1">
    <location>
        <begin position="359"/>
        <end position="378"/>
    </location>
</feature>
<keyword evidence="2" id="KW-1133">Transmembrane helix</keyword>
<feature type="transmembrane region" description="Helical" evidence="2">
    <location>
        <begin position="245"/>
        <end position="263"/>
    </location>
</feature>
<feature type="transmembrane region" description="Helical" evidence="2">
    <location>
        <begin position="165"/>
        <end position="183"/>
    </location>
</feature>
<feature type="transmembrane region" description="Helical" evidence="2">
    <location>
        <begin position="189"/>
        <end position="208"/>
    </location>
</feature>